<sequence>MKKIIFLTTFVFLLISCGGVKKTQKAVASGNYDKGIDLAISKLQKNKTKKSNQPYILILEEAFAKATSRDLARISYLKKDNNPENIETVYELYENLKRRQEILKPLLPLRILEENRNANFQFKNYDDYIIATKEKLSDYLYAKAKKYFNADNKFDYRNAYSDLEYIERINPNFKDVRRLMNISRERGLDFVFVSMKNKTQKVVPKRLEEDLLNFNTYGLNDLWTVYHSTKDKKINYDFGLELNLRNIQVSPEQVREKEFVKEKEVKDGTKYLLDKNGDQVLDKNGKKIKVDKLVKVRCELYQFTQFKSAKVTGQVKYIDFKSKQVIDTYPITSEFVFQHIYANYKGDKRALESSFLDLIRLKVVPFPSNEQMIYDTGRDLKQKLKSIITNNKFRS</sequence>
<evidence type="ECO:0000313" key="1">
    <source>
        <dbReference type="EMBL" id="QTE23406.1"/>
    </source>
</evidence>
<protein>
    <recommendedName>
        <fullName evidence="3">Lipoprotein</fullName>
    </recommendedName>
</protein>
<gene>
    <name evidence="1" type="ORF">J3359_03765</name>
</gene>
<name>A0A975CNW6_9FLAO</name>
<evidence type="ECO:0008006" key="3">
    <source>
        <dbReference type="Google" id="ProtNLM"/>
    </source>
</evidence>
<evidence type="ECO:0000313" key="2">
    <source>
        <dbReference type="Proteomes" id="UP000663920"/>
    </source>
</evidence>
<dbReference type="AlphaFoldDB" id="A0A975CNW6"/>
<accession>A0A975CNW6</accession>
<proteinExistence type="predicted"/>
<dbReference type="RefSeq" id="WP_208079416.1">
    <property type="nucleotide sequence ID" value="NZ_CP071869.1"/>
</dbReference>
<organism evidence="1 2">
    <name type="scientific">Polaribacter cellanae</name>
    <dbReference type="NCBI Taxonomy" id="2818493"/>
    <lineage>
        <taxon>Bacteria</taxon>
        <taxon>Pseudomonadati</taxon>
        <taxon>Bacteroidota</taxon>
        <taxon>Flavobacteriia</taxon>
        <taxon>Flavobacteriales</taxon>
        <taxon>Flavobacteriaceae</taxon>
    </lineage>
</organism>
<keyword evidence="2" id="KW-1185">Reference proteome</keyword>
<dbReference type="Proteomes" id="UP000663920">
    <property type="component" value="Chromosome"/>
</dbReference>
<reference evidence="1 2" key="1">
    <citation type="submission" date="2021-03" db="EMBL/GenBank/DDBJ databases">
        <title>Complete genome of Polaribacter_sp.SM13.</title>
        <authorList>
            <person name="Jeong S.W."/>
            <person name="Bae J.W."/>
        </authorList>
    </citation>
    <scope>NUCLEOTIDE SEQUENCE [LARGE SCALE GENOMIC DNA]</scope>
    <source>
        <strain evidence="1 2">SM13</strain>
    </source>
</reference>
<dbReference type="KEGG" id="pcea:J3359_03765"/>
<dbReference type="PROSITE" id="PS51257">
    <property type="entry name" value="PROKAR_LIPOPROTEIN"/>
    <property type="match status" value="1"/>
</dbReference>
<dbReference type="EMBL" id="CP071869">
    <property type="protein sequence ID" value="QTE23406.1"/>
    <property type="molecule type" value="Genomic_DNA"/>
</dbReference>